<keyword evidence="1" id="KW-1133">Transmembrane helix</keyword>
<proteinExistence type="predicted"/>
<accession>A0A840WRG6</accession>
<dbReference type="AlphaFoldDB" id="A0A840WRG6"/>
<dbReference type="Proteomes" id="UP000579647">
    <property type="component" value="Unassembled WGS sequence"/>
</dbReference>
<dbReference type="RefSeq" id="WP_184367420.1">
    <property type="nucleotide sequence ID" value="NZ_BAAAKM010000112.1"/>
</dbReference>
<gene>
    <name evidence="2" type="ORF">HNR07_005383</name>
</gene>
<keyword evidence="1" id="KW-0812">Transmembrane</keyword>
<organism evidence="2 3">
    <name type="scientific">Nocardiopsis metallicus</name>
    <dbReference type="NCBI Taxonomy" id="179819"/>
    <lineage>
        <taxon>Bacteria</taxon>
        <taxon>Bacillati</taxon>
        <taxon>Actinomycetota</taxon>
        <taxon>Actinomycetes</taxon>
        <taxon>Streptosporangiales</taxon>
        <taxon>Nocardiopsidaceae</taxon>
        <taxon>Nocardiopsis</taxon>
    </lineage>
</organism>
<feature type="transmembrane region" description="Helical" evidence="1">
    <location>
        <begin position="39"/>
        <end position="57"/>
    </location>
</feature>
<evidence type="ECO:0000256" key="1">
    <source>
        <dbReference type="SAM" id="Phobius"/>
    </source>
</evidence>
<reference evidence="2 3" key="1">
    <citation type="submission" date="2020-08" db="EMBL/GenBank/DDBJ databases">
        <title>Sequencing the genomes of 1000 actinobacteria strains.</title>
        <authorList>
            <person name="Klenk H.-P."/>
        </authorList>
    </citation>
    <scope>NUCLEOTIDE SEQUENCE [LARGE SCALE GENOMIC DNA]</scope>
    <source>
        <strain evidence="2 3">DSM 44598</strain>
    </source>
</reference>
<protein>
    <submittedName>
        <fullName evidence="2">Uncharacterized protein</fullName>
    </submittedName>
</protein>
<comment type="caution">
    <text evidence="2">The sequence shown here is derived from an EMBL/GenBank/DDBJ whole genome shotgun (WGS) entry which is preliminary data.</text>
</comment>
<dbReference type="EMBL" id="JACHDO010000001">
    <property type="protein sequence ID" value="MBB5494246.1"/>
    <property type="molecule type" value="Genomic_DNA"/>
</dbReference>
<evidence type="ECO:0000313" key="2">
    <source>
        <dbReference type="EMBL" id="MBB5494246.1"/>
    </source>
</evidence>
<name>A0A840WRG6_9ACTN</name>
<sequence length="157" mass="16964">MSESVRLVCPAGRKYVELWGGYALVALGAVVAVSGSGHWASIVLGALLVLGGAAAAFDGHRIKAPVLEVSEDEFRYERGSYVVRVPFNEIGSYYVLPGRIRSLGLCDHTGRPKRFPSLKSRRTSRTYLPLTGMTNPAKVESFMAVAGIPPRKRSLTA</sequence>
<keyword evidence="1" id="KW-0472">Membrane</keyword>
<evidence type="ECO:0000313" key="3">
    <source>
        <dbReference type="Proteomes" id="UP000579647"/>
    </source>
</evidence>
<keyword evidence="3" id="KW-1185">Reference proteome</keyword>
<feature type="transmembrane region" description="Helical" evidence="1">
    <location>
        <begin position="15"/>
        <end position="33"/>
    </location>
</feature>